<dbReference type="SMART" id="SM00345">
    <property type="entry name" value="HTH_GNTR"/>
    <property type="match status" value="1"/>
</dbReference>
<dbReference type="Gene3D" id="1.10.10.10">
    <property type="entry name" value="Winged helix-like DNA-binding domain superfamily/Winged helix DNA-binding domain"/>
    <property type="match status" value="1"/>
</dbReference>
<dbReference type="PANTHER" id="PTHR38445:SF9">
    <property type="entry name" value="HTH-TYPE TRANSCRIPTIONAL REPRESSOR YTRA"/>
    <property type="match status" value="1"/>
</dbReference>
<keyword evidence="2" id="KW-0238">DNA-binding</keyword>
<feature type="domain" description="HTH gntR-type" evidence="4">
    <location>
        <begin position="18"/>
        <end position="86"/>
    </location>
</feature>
<evidence type="ECO:0000313" key="6">
    <source>
        <dbReference type="Proteomes" id="UP000319094"/>
    </source>
</evidence>
<accession>A0A542Y1Y6</accession>
<evidence type="ECO:0000256" key="3">
    <source>
        <dbReference type="ARBA" id="ARBA00023163"/>
    </source>
</evidence>
<dbReference type="SUPFAM" id="SSF46785">
    <property type="entry name" value="Winged helix' DNA-binding domain"/>
    <property type="match status" value="1"/>
</dbReference>
<dbReference type="GO" id="GO:0003677">
    <property type="term" value="F:DNA binding"/>
    <property type="evidence" value="ECO:0007669"/>
    <property type="project" value="UniProtKB-KW"/>
</dbReference>
<dbReference type="InterPro" id="IPR036388">
    <property type="entry name" value="WH-like_DNA-bd_sf"/>
</dbReference>
<reference evidence="5 6" key="1">
    <citation type="submission" date="2019-06" db="EMBL/GenBank/DDBJ databases">
        <title>Sequencing the genomes of 1000 actinobacteria strains.</title>
        <authorList>
            <person name="Klenk H.-P."/>
        </authorList>
    </citation>
    <scope>NUCLEOTIDE SEQUENCE [LARGE SCALE GENOMIC DNA]</scope>
    <source>
        <strain evidence="5 6">DSM 8803</strain>
    </source>
</reference>
<dbReference type="AlphaFoldDB" id="A0A542Y1Y6"/>
<dbReference type="Proteomes" id="UP000319094">
    <property type="component" value="Unassembled WGS sequence"/>
</dbReference>
<organism evidence="5 6">
    <name type="scientific">Leucobacter komagatae</name>
    <dbReference type="NCBI Taxonomy" id="55969"/>
    <lineage>
        <taxon>Bacteria</taxon>
        <taxon>Bacillati</taxon>
        <taxon>Actinomycetota</taxon>
        <taxon>Actinomycetes</taxon>
        <taxon>Micrococcales</taxon>
        <taxon>Microbacteriaceae</taxon>
        <taxon>Leucobacter</taxon>
    </lineage>
</organism>
<dbReference type="InterPro" id="IPR000524">
    <property type="entry name" value="Tscrpt_reg_HTH_GntR"/>
</dbReference>
<keyword evidence="6" id="KW-1185">Reference proteome</keyword>
<protein>
    <submittedName>
        <fullName evidence="5">GntR family transcriptional regulator</fullName>
    </submittedName>
</protein>
<sequence length="132" mass="13407">MLATMTSFAIAIDPASGTPPFRQLHNAVVSAVASGELAPGSRLPTVRGLAADLGLAANTVASAYRALEEAGVVEGRGRAGTFVTLGDDPIQARARELAHSTARALVELGVGRERATALIGEAFDALTPAGNE</sequence>
<evidence type="ECO:0000313" key="5">
    <source>
        <dbReference type="EMBL" id="TQL42090.1"/>
    </source>
</evidence>
<keyword evidence="3" id="KW-0804">Transcription</keyword>
<dbReference type="InterPro" id="IPR036390">
    <property type="entry name" value="WH_DNA-bd_sf"/>
</dbReference>
<dbReference type="Pfam" id="PF00392">
    <property type="entry name" value="GntR"/>
    <property type="match status" value="1"/>
</dbReference>
<evidence type="ECO:0000256" key="2">
    <source>
        <dbReference type="ARBA" id="ARBA00023125"/>
    </source>
</evidence>
<evidence type="ECO:0000259" key="4">
    <source>
        <dbReference type="PROSITE" id="PS50949"/>
    </source>
</evidence>
<dbReference type="EMBL" id="VFON01000001">
    <property type="protein sequence ID" value="TQL42090.1"/>
    <property type="molecule type" value="Genomic_DNA"/>
</dbReference>
<name>A0A542Y1Y6_9MICO</name>
<comment type="caution">
    <text evidence="5">The sequence shown here is derived from an EMBL/GenBank/DDBJ whole genome shotgun (WGS) entry which is preliminary data.</text>
</comment>
<dbReference type="CDD" id="cd07377">
    <property type="entry name" value="WHTH_GntR"/>
    <property type="match status" value="1"/>
</dbReference>
<dbReference type="GO" id="GO:0003700">
    <property type="term" value="F:DNA-binding transcription factor activity"/>
    <property type="evidence" value="ECO:0007669"/>
    <property type="project" value="InterPro"/>
</dbReference>
<proteinExistence type="predicted"/>
<dbReference type="PANTHER" id="PTHR38445">
    <property type="entry name" value="HTH-TYPE TRANSCRIPTIONAL REPRESSOR YTRA"/>
    <property type="match status" value="1"/>
</dbReference>
<dbReference type="PROSITE" id="PS50949">
    <property type="entry name" value="HTH_GNTR"/>
    <property type="match status" value="1"/>
</dbReference>
<keyword evidence="1" id="KW-0805">Transcription regulation</keyword>
<gene>
    <name evidence="5" type="ORF">FB468_0070</name>
</gene>
<evidence type="ECO:0000256" key="1">
    <source>
        <dbReference type="ARBA" id="ARBA00023015"/>
    </source>
</evidence>